<feature type="region of interest" description="Disordered" evidence="7">
    <location>
        <begin position="295"/>
        <end position="376"/>
    </location>
</feature>
<sequence>MAVPPSDLHPLLEPKPAEPTQEFDPSVLLVDDDGTTAAWWSALADTASLAATEPATTNLPPAEDNQLPDLASTGSIDALLLSLLTYTPADLNPTVASPSASATSTCAATPTIPTSPTAAHPTPEALPELRPRAAKRATDDATRTIQPNCDPKTMNPTESSLETSRKRSVDASDSITVVGSPPPPAKRTRRGLTEEEVQLRKQERSRRNREAAQLSREKKKRQVEDLEAHNLTLAAENATLATRMDALEAQNRRLAQQLEECNRLVRTLVATQPPLAADMTARLVACAVDCGPPNPSRDGSINHGPEHNDGSRGPGTSALPSPTSSNVSSPPTGAVVDETLAPAAEDPGFGKTAVLDQPTSTGVEHLETRPDGNDGDTVDGAEQGIDDDDDNAAAAACFAYHFPDHDPVAFPAMSDGEVDSFIHALTGLLMGGSYPGMDGRPDSVLSPSAALPTDPDFDVLGDVPSYVPAFTTHGRAQSGVAPGAPDADRYLPDLETTLSVGGPPVPCHVDPLVTLPDLAYAFHV</sequence>
<organism evidence="9 10">
    <name type="scientific">Tieghemiomyces parasiticus</name>
    <dbReference type="NCBI Taxonomy" id="78921"/>
    <lineage>
        <taxon>Eukaryota</taxon>
        <taxon>Fungi</taxon>
        <taxon>Fungi incertae sedis</taxon>
        <taxon>Zoopagomycota</taxon>
        <taxon>Kickxellomycotina</taxon>
        <taxon>Dimargaritomycetes</taxon>
        <taxon>Dimargaritales</taxon>
        <taxon>Dimargaritaceae</taxon>
        <taxon>Tieghemiomyces</taxon>
    </lineage>
</organism>
<gene>
    <name evidence="9" type="ORF">IWQ60_012063</name>
</gene>
<accession>A0A9W8DKY9</accession>
<proteinExistence type="inferred from homology"/>
<protein>
    <recommendedName>
        <fullName evidence="8">BZIP domain-containing protein</fullName>
    </recommendedName>
</protein>
<reference evidence="9" key="1">
    <citation type="submission" date="2022-07" db="EMBL/GenBank/DDBJ databases">
        <title>Phylogenomic reconstructions and comparative analyses of Kickxellomycotina fungi.</title>
        <authorList>
            <person name="Reynolds N.K."/>
            <person name="Stajich J.E."/>
            <person name="Barry K."/>
            <person name="Grigoriev I.V."/>
            <person name="Crous P."/>
            <person name="Smith M.E."/>
        </authorList>
    </citation>
    <scope>NUCLEOTIDE SEQUENCE</scope>
    <source>
        <strain evidence="9">RSA 861</strain>
    </source>
</reference>
<dbReference type="InterPro" id="IPR046347">
    <property type="entry name" value="bZIP_sf"/>
</dbReference>
<dbReference type="InterPro" id="IPR004827">
    <property type="entry name" value="bZIP"/>
</dbReference>
<dbReference type="GO" id="GO:0003677">
    <property type="term" value="F:DNA binding"/>
    <property type="evidence" value="ECO:0007669"/>
    <property type="project" value="UniProtKB-KW"/>
</dbReference>
<evidence type="ECO:0000256" key="2">
    <source>
        <dbReference type="ARBA" id="ARBA00007163"/>
    </source>
</evidence>
<evidence type="ECO:0000256" key="1">
    <source>
        <dbReference type="ARBA" id="ARBA00004123"/>
    </source>
</evidence>
<dbReference type="PANTHER" id="PTHR47416">
    <property type="entry name" value="BASIC-LEUCINE ZIPPER TRANSCRIPTION FACTOR F-RELATED"/>
    <property type="match status" value="1"/>
</dbReference>
<evidence type="ECO:0000313" key="10">
    <source>
        <dbReference type="Proteomes" id="UP001150569"/>
    </source>
</evidence>
<evidence type="ECO:0000256" key="3">
    <source>
        <dbReference type="ARBA" id="ARBA00023015"/>
    </source>
</evidence>
<comment type="caution">
    <text evidence="9">The sequence shown here is derived from an EMBL/GenBank/DDBJ whole genome shotgun (WGS) entry which is preliminary data.</text>
</comment>
<keyword evidence="4" id="KW-0238">DNA-binding</keyword>
<dbReference type="CDD" id="cd14704">
    <property type="entry name" value="bZIP_HY5-like"/>
    <property type="match status" value="1"/>
</dbReference>
<feature type="region of interest" description="Disordered" evidence="7">
    <location>
        <begin position="1"/>
        <end position="25"/>
    </location>
</feature>
<dbReference type="Pfam" id="PF00170">
    <property type="entry name" value="bZIP_1"/>
    <property type="match status" value="1"/>
</dbReference>
<dbReference type="SMART" id="SM00338">
    <property type="entry name" value="BRLZ"/>
    <property type="match status" value="1"/>
</dbReference>
<dbReference type="Proteomes" id="UP001150569">
    <property type="component" value="Unassembled WGS sequence"/>
</dbReference>
<evidence type="ECO:0000313" key="9">
    <source>
        <dbReference type="EMBL" id="KAJ1906509.1"/>
    </source>
</evidence>
<dbReference type="OrthoDB" id="674948at2759"/>
<dbReference type="Gene3D" id="1.20.5.170">
    <property type="match status" value="1"/>
</dbReference>
<keyword evidence="5" id="KW-0804">Transcription</keyword>
<dbReference type="AlphaFoldDB" id="A0A9W8DKY9"/>
<feature type="compositionally biased region" description="Basic and acidic residues" evidence="7">
    <location>
        <begin position="127"/>
        <end position="142"/>
    </location>
</feature>
<feature type="compositionally biased region" description="Low complexity" evidence="7">
    <location>
        <begin position="95"/>
        <end position="125"/>
    </location>
</feature>
<comment type="subcellular location">
    <subcellularLocation>
        <location evidence="1">Nucleus</location>
    </subcellularLocation>
</comment>
<evidence type="ECO:0000256" key="5">
    <source>
        <dbReference type="ARBA" id="ARBA00023163"/>
    </source>
</evidence>
<keyword evidence="10" id="KW-1185">Reference proteome</keyword>
<feature type="compositionally biased region" description="Basic and acidic residues" evidence="7">
    <location>
        <begin position="191"/>
        <end position="202"/>
    </location>
</feature>
<evidence type="ECO:0000256" key="7">
    <source>
        <dbReference type="SAM" id="MobiDB-lite"/>
    </source>
</evidence>
<comment type="similarity">
    <text evidence="2">Belongs to the bZIP family.</text>
</comment>
<dbReference type="SUPFAM" id="SSF57959">
    <property type="entry name" value="Leucine zipper domain"/>
    <property type="match status" value="1"/>
</dbReference>
<evidence type="ECO:0000259" key="8">
    <source>
        <dbReference type="PROSITE" id="PS50217"/>
    </source>
</evidence>
<evidence type="ECO:0000256" key="6">
    <source>
        <dbReference type="ARBA" id="ARBA00023242"/>
    </source>
</evidence>
<feature type="compositionally biased region" description="Low complexity" evidence="7">
    <location>
        <begin position="317"/>
        <end position="331"/>
    </location>
</feature>
<keyword evidence="3" id="KW-0805">Transcription regulation</keyword>
<dbReference type="GO" id="GO:0003700">
    <property type="term" value="F:DNA-binding transcription factor activity"/>
    <property type="evidence" value="ECO:0007669"/>
    <property type="project" value="InterPro"/>
</dbReference>
<dbReference type="PROSITE" id="PS50217">
    <property type="entry name" value="BZIP"/>
    <property type="match status" value="1"/>
</dbReference>
<feature type="region of interest" description="Disordered" evidence="7">
    <location>
        <begin position="95"/>
        <end position="223"/>
    </location>
</feature>
<name>A0A9W8DKY9_9FUNG</name>
<dbReference type="EMBL" id="JANBPT010001583">
    <property type="protein sequence ID" value="KAJ1906509.1"/>
    <property type="molecule type" value="Genomic_DNA"/>
</dbReference>
<dbReference type="PANTHER" id="PTHR47416:SF8">
    <property type="entry name" value="BASIC-LEUCINE ZIPPER TRANSCRIPTION FACTOR E-RELATED"/>
    <property type="match status" value="1"/>
</dbReference>
<feature type="domain" description="BZIP" evidence="8">
    <location>
        <begin position="198"/>
        <end position="261"/>
    </location>
</feature>
<evidence type="ECO:0000256" key="4">
    <source>
        <dbReference type="ARBA" id="ARBA00023125"/>
    </source>
</evidence>
<dbReference type="GO" id="GO:0005634">
    <property type="term" value="C:nucleus"/>
    <property type="evidence" value="ECO:0007669"/>
    <property type="project" value="UniProtKB-SubCell"/>
</dbReference>
<keyword evidence="6" id="KW-0539">Nucleus</keyword>